<dbReference type="InterPro" id="IPR029071">
    <property type="entry name" value="Ubiquitin-like_domsf"/>
</dbReference>
<dbReference type="Pfam" id="PF00240">
    <property type="entry name" value="ubiquitin"/>
    <property type="match status" value="1"/>
</dbReference>
<dbReference type="Gene3D" id="3.30.2160.10">
    <property type="entry name" value="Hect, E3 ligase catalytic domain"/>
    <property type="match status" value="1"/>
</dbReference>
<dbReference type="Gene3D" id="3.90.1750.10">
    <property type="entry name" value="Hect, E3 ligase catalytic domains"/>
    <property type="match status" value="1"/>
</dbReference>
<evidence type="ECO:0000256" key="3">
    <source>
        <dbReference type="ARBA" id="ARBA00012485"/>
    </source>
</evidence>
<feature type="compositionally biased region" description="Basic and acidic residues" evidence="7">
    <location>
        <begin position="22"/>
        <end position="34"/>
    </location>
</feature>
<dbReference type="SUPFAM" id="SSF56204">
    <property type="entry name" value="Hect, E3 ligase catalytic domain"/>
    <property type="match status" value="1"/>
</dbReference>
<dbReference type="PRINTS" id="PR00348">
    <property type="entry name" value="UBIQUITIN"/>
</dbReference>
<dbReference type="CDD" id="cd00078">
    <property type="entry name" value="HECTc"/>
    <property type="match status" value="1"/>
</dbReference>
<dbReference type="SUPFAM" id="SSF54236">
    <property type="entry name" value="Ubiquitin-like"/>
    <property type="match status" value="1"/>
</dbReference>
<reference evidence="10 11" key="1">
    <citation type="journal article" date="2016" name="DNA Res.">
        <title>The draft genome of MD-2 pineapple using hybrid error correction of long reads.</title>
        <authorList>
            <person name="Redwan R.M."/>
            <person name="Saidin A."/>
            <person name="Kumar S.V."/>
        </authorList>
    </citation>
    <scope>NUCLEOTIDE SEQUENCE [LARGE SCALE GENOMIC DNA]</scope>
    <source>
        <strain evidence="11">cv. MD2</strain>
        <tissue evidence="10">Leaf</tissue>
    </source>
</reference>
<comment type="caution">
    <text evidence="10">The sequence shown here is derived from an EMBL/GenBank/DDBJ whole genome shotgun (WGS) entry which is preliminary data.</text>
</comment>
<accession>A0A199VD28</accession>
<keyword evidence="5 6" id="KW-0833">Ubl conjugation pathway</keyword>
<evidence type="ECO:0000256" key="4">
    <source>
        <dbReference type="ARBA" id="ARBA00022679"/>
    </source>
</evidence>
<dbReference type="InterPro" id="IPR019956">
    <property type="entry name" value="Ubiquitin_dom"/>
</dbReference>
<feature type="compositionally biased region" description="Basic residues" evidence="7">
    <location>
        <begin position="1"/>
        <end position="21"/>
    </location>
</feature>
<evidence type="ECO:0000256" key="6">
    <source>
        <dbReference type="PROSITE-ProRule" id="PRU00104"/>
    </source>
</evidence>
<dbReference type="GO" id="GO:0005737">
    <property type="term" value="C:cytoplasm"/>
    <property type="evidence" value="ECO:0007669"/>
    <property type="project" value="TreeGrafter"/>
</dbReference>
<dbReference type="InterPro" id="IPR000626">
    <property type="entry name" value="Ubiquitin-like_dom"/>
</dbReference>
<dbReference type="EC" id="2.3.2.26" evidence="3"/>
<dbReference type="InterPro" id="IPR035983">
    <property type="entry name" value="Hect_E3_ubiquitin_ligase"/>
</dbReference>
<dbReference type="EMBL" id="LSRQ01002221">
    <property type="protein sequence ID" value="OAY75037.1"/>
    <property type="molecule type" value="Genomic_DNA"/>
</dbReference>
<sequence>MAAANARRRGGDRHHRVIPSKRKLDEDDRAHPRPSDPAAVLPPRTPSTIHFFVRAETKTLVIHANPDDTVQSVVDLICGTAGVASREQCLVYGGRQLQGDSTLAECFVGNDSSLHLTGRLRSTKQPRAWQLANDMVFAISSMIDGRLYANRDASYVNTLVKEFLILSTAASVDQGTDPFLDYVEVFLLSGATVALVKLYLTKYHSAAEKAIRYFVNSNSEYLPKDFQVKCIPILLDFCKLLAWTVGKKDSLYLSCRNAFASLLDVPDCWWAGHLEWPVNVIPQLLPFAREMADIVIAGLSSDSMLVSAKDLCELSSFLHALRRAVQEWMGGKTGPIPKMVYNSCDHWISTLYAIYRELLKKVDECLKKLNRDFLEKGMGQSKSLSSECSHILVVLTELNSFLEIYEDAKDSLHSVLLAWRLPINALVKCAKRNSNLYWLLKHKDLLEFEARRNLVLMLFPDGKDDFYELHEMLIDRSRLLEESFEYIIQADASALRGGLFMEFKNEEATGPGVLREWFSLVCHAIFSPQNVLFLPCANDQRRFFPNPASAVDPLHLNYFVFSGRVIALALMHKVQVGIAFDRLFFLQLAGKAITLEDIKDADPFLYSSSKKILEMDADLLDSDALGLTFTREIEGLGTRKVIELCPGGKDKVVNSKNREEYIDLLIQDCFVTSISKQVSRFAQGFGDVLADSKLQKFFFQSLDIEDFDRMLGGSDCVIDIKDWKAHTEYNGYKAKDRLIGWFWKVVESMSIEQQRMLLYFWTSVKYLPIDGFGGLPSKLYIQRSPVPQDRLPTSHTCFYRLLLPPYPSLTVMRARLQMIIQEHVSSTFGIW</sequence>
<dbReference type="Gene3D" id="3.30.2410.10">
    <property type="entry name" value="Hect, E3 ligase catalytic domain"/>
    <property type="match status" value="1"/>
</dbReference>
<dbReference type="Proteomes" id="UP000092600">
    <property type="component" value="Unassembled WGS sequence"/>
</dbReference>
<dbReference type="Pfam" id="PF00632">
    <property type="entry name" value="HECT"/>
    <property type="match status" value="1"/>
</dbReference>
<organism evidence="10 11">
    <name type="scientific">Ananas comosus</name>
    <name type="common">Pineapple</name>
    <name type="synonym">Ananas ananas</name>
    <dbReference type="NCBI Taxonomy" id="4615"/>
    <lineage>
        <taxon>Eukaryota</taxon>
        <taxon>Viridiplantae</taxon>
        <taxon>Streptophyta</taxon>
        <taxon>Embryophyta</taxon>
        <taxon>Tracheophyta</taxon>
        <taxon>Spermatophyta</taxon>
        <taxon>Magnoliopsida</taxon>
        <taxon>Liliopsida</taxon>
        <taxon>Poales</taxon>
        <taxon>Bromeliaceae</taxon>
        <taxon>Bromelioideae</taxon>
        <taxon>Ananas</taxon>
    </lineage>
</organism>
<evidence type="ECO:0000259" key="8">
    <source>
        <dbReference type="PROSITE" id="PS50053"/>
    </source>
</evidence>
<feature type="active site" description="Glycyl thioester intermediate" evidence="6">
    <location>
        <position position="797"/>
    </location>
</feature>
<dbReference type="PROSITE" id="PS50053">
    <property type="entry name" value="UBIQUITIN_2"/>
    <property type="match status" value="1"/>
</dbReference>
<evidence type="ECO:0000256" key="2">
    <source>
        <dbReference type="ARBA" id="ARBA00004906"/>
    </source>
</evidence>
<dbReference type="GO" id="GO:0061630">
    <property type="term" value="F:ubiquitin protein ligase activity"/>
    <property type="evidence" value="ECO:0007669"/>
    <property type="project" value="UniProtKB-EC"/>
</dbReference>
<dbReference type="FunFam" id="3.30.2410.10:FF:000020">
    <property type="entry name" value="E3 ubiquitin-protein ligase UPL5"/>
    <property type="match status" value="1"/>
</dbReference>
<dbReference type="GO" id="GO:0006511">
    <property type="term" value="P:ubiquitin-dependent protein catabolic process"/>
    <property type="evidence" value="ECO:0007669"/>
    <property type="project" value="TreeGrafter"/>
</dbReference>
<protein>
    <recommendedName>
        <fullName evidence="3">HECT-type E3 ubiquitin transferase</fullName>
        <ecNumber evidence="3">2.3.2.26</ecNumber>
    </recommendedName>
</protein>
<keyword evidence="4" id="KW-0808">Transferase</keyword>
<dbReference type="STRING" id="4615.A0A199VD28"/>
<evidence type="ECO:0000259" key="9">
    <source>
        <dbReference type="PROSITE" id="PS50237"/>
    </source>
</evidence>
<feature type="domain" description="HECT" evidence="9">
    <location>
        <begin position="491"/>
        <end position="831"/>
    </location>
</feature>
<gene>
    <name evidence="10" type="ORF">ACMD2_02872</name>
</gene>
<name>A0A199VD28_ANACO</name>
<dbReference type="Gene3D" id="3.10.20.90">
    <property type="entry name" value="Phosphatidylinositol 3-kinase Catalytic Subunit, Chain A, domain 1"/>
    <property type="match status" value="1"/>
</dbReference>
<evidence type="ECO:0000256" key="5">
    <source>
        <dbReference type="ARBA" id="ARBA00022786"/>
    </source>
</evidence>
<evidence type="ECO:0000256" key="1">
    <source>
        <dbReference type="ARBA" id="ARBA00000885"/>
    </source>
</evidence>
<proteinExistence type="predicted"/>
<dbReference type="SMART" id="SM00119">
    <property type="entry name" value="HECTc"/>
    <property type="match status" value="1"/>
</dbReference>
<comment type="catalytic activity">
    <reaction evidence="1">
        <text>S-ubiquitinyl-[E2 ubiquitin-conjugating enzyme]-L-cysteine + [acceptor protein]-L-lysine = [E2 ubiquitin-conjugating enzyme]-L-cysteine + N(6)-ubiquitinyl-[acceptor protein]-L-lysine.</text>
        <dbReference type="EC" id="2.3.2.26"/>
    </reaction>
</comment>
<comment type="pathway">
    <text evidence="2">Protein modification; protein ubiquitination.</text>
</comment>
<dbReference type="InterPro" id="IPR000569">
    <property type="entry name" value="HECT_dom"/>
</dbReference>
<evidence type="ECO:0000313" key="10">
    <source>
        <dbReference type="EMBL" id="OAY75037.1"/>
    </source>
</evidence>
<evidence type="ECO:0000313" key="11">
    <source>
        <dbReference type="Proteomes" id="UP000092600"/>
    </source>
</evidence>
<feature type="domain" description="Ubiquitin-like" evidence="8">
    <location>
        <begin position="49"/>
        <end position="123"/>
    </location>
</feature>
<dbReference type="PANTHER" id="PTHR11254:SF424">
    <property type="entry name" value="E3 UBIQUITIN-PROTEIN LIGASE UPL5"/>
    <property type="match status" value="1"/>
</dbReference>
<evidence type="ECO:0000256" key="7">
    <source>
        <dbReference type="SAM" id="MobiDB-lite"/>
    </source>
</evidence>
<dbReference type="InterPro" id="IPR050409">
    <property type="entry name" value="E3_ubiq-protein_ligase"/>
</dbReference>
<dbReference type="SMART" id="SM00213">
    <property type="entry name" value="UBQ"/>
    <property type="match status" value="1"/>
</dbReference>
<feature type="region of interest" description="Disordered" evidence="7">
    <location>
        <begin position="1"/>
        <end position="43"/>
    </location>
</feature>
<dbReference type="AlphaFoldDB" id="A0A199VD28"/>
<dbReference type="PANTHER" id="PTHR11254">
    <property type="entry name" value="HECT DOMAIN UBIQUITIN-PROTEIN LIGASE"/>
    <property type="match status" value="1"/>
</dbReference>
<dbReference type="PROSITE" id="PS50237">
    <property type="entry name" value="HECT"/>
    <property type="match status" value="1"/>
</dbReference>
<dbReference type="GO" id="GO:0000209">
    <property type="term" value="P:protein polyubiquitination"/>
    <property type="evidence" value="ECO:0007669"/>
    <property type="project" value="TreeGrafter"/>
</dbReference>